<evidence type="ECO:0000256" key="2">
    <source>
        <dbReference type="ARBA" id="ARBA00023125"/>
    </source>
</evidence>
<feature type="compositionally biased region" description="Low complexity" evidence="4">
    <location>
        <begin position="240"/>
        <end position="254"/>
    </location>
</feature>
<evidence type="ECO:0000256" key="1">
    <source>
        <dbReference type="ARBA" id="ARBA00023015"/>
    </source>
</evidence>
<reference evidence="6 7" key="1">
    <citation type="submission" date="2019-06" db="EMBL/GenBank/DDBJ databases">
        <title>Sequencing the genomes of 1000 actinobacteria strains.</title>
        <authorList>
            <person name="Klenk H.-P."/>
        </authorList>
    </citation>
    <scope>NUCLEOTIDE SEQUENCE [LARGE SCALE GENOMIC DNA]</scope>
    <source>
        <strain evidence="6 7">DSM 43186</strain>
    </source>
</reference>
<comment type="caution">
    <text evidence="6">The sequence shown here is derived from an EMBL/GenBank/DDBJ whole genome shotgun (WGS) entry which is preliminary data.</text>
</comment>
<accession>A0A543J1P7</accession>
<dbReference type="RefSeq" id="WP_142260581.1">
    <property type="nucleotide sequence ID" value="NZ_BMPV01000005.1"/>
</dbReference>
<dbReference type="SUPFAM" id="SSF46785">
    <property type="entry name" value="Winged helix' DNA-binding domain"/>
    <property type="match status" value="1"/>
</dbReference>
<dbReference type="CDD" id="cd07377">
    <property type="entry name" value="WHTH_GntR"/>
    <property type="match status" value="1"/>
</dbReference>
<dbReference type="PROSITE" id="PS50949">
    <property type="entry name" value="HTH_GNTR"/>
    <property type="match status" value="1"/>
</dbReference>
<evidence type="ECO:0000313" key="7">
    <source>
        <dbReference type="Proteomes" id="UP000319213"/>
    </source>
</evidence>
<gene>
    <name evidence="6" type="ORF">FHX40_3494</name>
</gene>
<organism evidence="6 7">
    <name type="scientific">Thermopolyspora flexuosa</name>
    <dbReference type="NCBI Taxonomy" id="103836"/>
    <lineage>
        <taxon>Bacteria</taxon>
        <taxon>Bacillati</taxon>
        <taxon>Actinomycetota</taxon>
        <taxon>Actinomycetes</taxon>
        <taxon>Streptosporangiales</taxon>
        <taxon>Streptosporangiaceae</taxon>
        <taxon>Thermopolyspora</taxon>
    </lineage>
</organism>
<feature type="region of interest" description="Disordered" evidence="4">
    <location>
        <begin position="237"/>
        <end position="262"/>
    </location>
</feature>
<dbReference type="InterPro" id="IPR011711">
    <property type="entry name" value="GntR_C"/>
</dbReference>
<keyword evidence="3" id="KW-0804">Transcription</keyword>
<dbReference type="Pfam" id="PF00392">
    <property type="entry name" value="GntR"/>
    <property type="match status" value="1"/>
</dbReference>
<dbReference type="PANTHER" id="PTHR43537">
    <property type="entry name" value="TRANSCRIPTIONAL REGULATOR, GNTR FAMILY"/>
    <property type="match status" value="1"/>
</dbReference>
<dbReference type="InterPro" id="IPR000524">
    <property type="entry name" value="Tscrpt_reg_HTH_GntR"/>
</dbReference>
<evidence type="ECO:0000256" key="4">
    <source>
        <dbReference type="SAM" id="MobiDB-lite"/>
    </source>
</evidence>
<dbReference type="GO" id="GO:0003700">
    <property type="term" value="F:DNA-binding transcription factor activity"/>
    <property type="evidence" value="ECO:0007669"/>
    <property type="project" value="InterPro"/>
</dbReference>
<proteinExistence type="predicted"/>
<sequence>MVRTNGAETLGADVYVQLRSDILDGRYLPGERLQPAKLAATYGVSAGVIREALTRLAEQRLTVVEPNRGHRVVTISVKQIRDLVQLRQINECAALRLSMEHGDAAWEGEVLAAHHRLRSVGPVLEAPADAWAAAHRDYHMALFSACGNERLLRLCEELFAASELYRRWSSGPVDERTPDERRARGAEVDAEHAAILEAVLARDADRAVALYHEHLEHTARNAGAAVEAAARRIAAREALSRGAAPGSGSPRAAADGTARRPR</sequence>
<dbReference type="Proteomes" id="UP000319213">
    <property type="component" value="Unassembled WGS sequence"/>
</dbReference>
<dbReference type="InterPro" id="IPR036388">
    <property type="entry name" value="WH-like_DNA-bd_sf"/>
</dbReference>
<evidence type="ECO:0000256" key="3">
    <source>
        <dbReference type="ARBA" id="ARBA00023163"/>
    </source>
</evidence>
<evidence type="ECO:0000313" key="6">
    <source>
        <dbReference type="EMBL" id="TQM76748.1"/>
    </source>
</evidence>
<dbReference type="Gene3D" id="1.20.120.530">
    <property type="entry name" value="GntR ligand-binding domain-like"/>
    <property type="match status" value="1"/>
</dbReference>
<dbReference type="SMART" id="SM00895">
    <property type="entry name" value="FCD"/>
    <property type="match status" value="1"/>
</dbReference>
<keyword evidence="7" id="KW-1185">Reference proteome</keyword>
<dbReference type="AlphaFoldDB" id="A0A543J1P7"/>
<dbReference type="EMBL" id="VFPQ01000001">
    <property type="protein sequence ID" value="TQM76748.1"/>
    <property type="molecule type" value="Genomic_DNA"/>
</dbReference>
<dbReference type="InterPro" id="IPR036390">
    <property type="entry name" value="WH_DNA-bd_sf"/>
</dbReference>
<keyword evidence="2 6" id="KW-0238">DNA-binding</keyword>
<dbReference type="OrthoDB" id="8680240at2"/>
<protein>
    <submittedName>
        <fullName evidence="6">DNA-binding GntR family transcriptional regulator</fullName>
    </submittedName>
</protein>
<dbReference type="SUPFAM" id="SSF48008">
    <property type="entry name" value="GntR ligand-binding domain-like"/>
    <property type="match status" value="1"/>
</dbReference>
<dbReference type="Pfam" id="PF07729">
    <property type="entry name" value="FCD"/>
    <property type="match status" value="1"/>
</dbReference>
<dbReference type="InterPro" id="IPR008920">
    <property type="entry name" value="TF_FadR/GntR_C"/>
</dbReference>
<dbReference type="Gene3D" id="1.10.10.10">
    <property type="entry name" value="Winged helix-like DNA-binding domain superfamily/Winged helix DNA-binding domain"/>
    <property type="match status" value="1"/>
</dbReference>
<dbReference type="PANTHER" id="PTHR43537:SF5">
    <property type="entry name" value="UXU OPERON TRANSCRIPTIONAL REGULATOR"/>
    <property type="match status" value="1"/>
</dbReference>
<feature type="domain" description="HTH gntR-type" evidence="5">
    <location>
        <begin position="8"/>
        <end position="75"/>
    </location>
</feature>
<evidence type="ECO:0000259" key="5">
    <source>
        <dbReference type="PROSITE" id="PS50949"/>
    </source>
</evidence>
<dbReference type="GO" id="GO:0003677">
    <property type="term" value="F:DNA binding"/>
    <property type="evidence" value="ECO:0007669"/>
    <property type="project" value="UniProtKB-KW"/>
</dbReference>
<name>A0A543J1P7_9ACTN</name>
<dbReference type="SMART" id="SM00345">
    <property type="entry name" value="HTH_GNTR"/>
    <property type="match status" value="1"/>
</dbReference>
<keyword evidence="1" id="KW-0805">Transcription regulation</keyword>